<comment type="caution">
    <text evidence="1">The sequence shown here is derived from an EMBL/GenBank/DDBJ whole genome shotgun (WGS) entry which is preliminary data.</text>
</comment>
<evidence type="ECO:0000313" key="2">
    <source>
        <dbReference type="Proteomes" id="UP001144036"/>
    </source>
</evidence>
<dbReference type="RefSeq" id="WP_270154900.1">
    <property type="nucleotide sequence ID" value="NZ_JAPNNL010000034.1"/>
</dbReference>
<sequence>MTSKPTLHHLIDAARAWARGSCALEAAVELLVQHDVWLHRPEFRRYAVDYLTATYTRTPYAVIDWQAAHAALTYGRMPCSGSEAAVLRIALSIADGVPVELGPAITCLDATNLARVLAAINHAHGNRAAWLATRGDATS</sequence>
<proteinExistence type="predicted"/>
<reference evidence="1" key="1">
    <citation type="submission" date="2022-11" db="EMBL/GenBank/DDBJ databases">
        <title>Nonomuraea corallina sp. nov., a new species of the genus Nonomuraea isolated from sea side sediment in Thai sea.</title>
        <authorList>
            <person name="Ngamcharungchit C."/>
            <person name="Matsumoto A."/>
            <person name="Suriyachadkun C."/>
            <person name="Panbangred W."/>
            <person name="Inahashi Y."/>
            <person name="Intra B."/>
        </authorList>
    </citation>
    <scope>NUCLEOTIDE SEQUENCE</scope>
    <source>
        <strain evidence="1">MCN248</strain>
    </source>
</reference>
<accession>A0ABT4SAX7</accession>
<dbReference type="EMBL" id="JAPNNL010000034">
    <property type="protein sequence ID" value="MDA0634091.1"/>
    <property type="molecule type" value="Genomic_DNA"/>
</dbReference>
<gene>
    <name evidence="1" type="ORF">OUY22_11750</name>
</gene>
<dbReference type="Proteomes" id="UP001144036">
    <property type="component" value="Unassembled WGS sequence"/>
</dbReference>
<protein>
    <submittedName>
        <fullName evidence="1">Uncharacterized protein</fullName>
    </submittedName>
</protein>
<name>A0ABT4SAX7_9ACTN</name>
<keyword evidence="2" id="KW-1185">Reference proteome</keyword>
<evidence type="ECO:0000313" key="1">
    <source>
        <dbReference type="EMBL" id="MDA0634091.1"/>
    </source>
</evidence>
<organism evidence="1 2">
    <name type="scientific">Nonomuraea corallina</name>
    <dbReference type="NCBI Taxonomy" id="2989783"/>
    <lineage>
        <taxon>Bacteria</taxon>
        <taxon>Bacillati</taxon>
        <taxon>Actinomycetota</taxon>
        <taxon>Actinomycetes</taxon>
        <taxon>Streptosporangiales</taxon>
        <taxon>Streptosporangiaceae</taxon>
        <taxon>Nonomuraea</taxon>
    </lineage>
</organism>